<dbReference type="AlphaFoldDB" id="A0A6C0C6I6"/>
<proteinExistence type="predicted"/>
<evidence type="ECO:0000313" key="1">
    <source>
        <dbReference type="EMBL" id="QHT00198.1"/>
    </source>
</evidence>
<accession>A0A6C0C6I6</accession>
<protein>
    <submittedName>
        <fullName evidence="1">Uncharacterized protein</fullName>
    </submittedName>
</protein>
<dbReference type="EMBL" id="MN739353">
    <property type="protein sequence ID" value="QHT00198.1"/>
    <property type="molecule type" value="Genomic_DNA"/>
</dbReference>
<name>A0A6C0C6I6_9ZZZZ</name>
<sequence length="347" mass="40954">MNIIKFAKDDRSLVIDKQIIGKYKLSMIYAHFNVFSDTNEIELDVVYDDFMPVYNMLLGKLYQWELPDRSHRIAHDMGLFSDEIDKIHKIFVCEYQQKLVKVRRFLNASDKLLIADGTDEYFNYKNAFSNTVNIVPVQIITRGWGLNFISIYNGIPIYINITSKNEIHLKNHDGNVNINEIRRRMLFMEHDEDELYGNFDACNNPQTILKEELYGDDECIFLKNVMAWFVMLQSNMCSEYLDDADFHDVSPTFFNMMPNSEMCKKIVMMIDANRKSIDDYELFMQTKKYITNHYSMPGNENQETYDYSFLGCFCFVNISGEYFICQKYKHVICLIISNVRILSSCWL</sequence>
<reference evidence="1" key="1">
    <citation type="journal article" date="2020" name="Nature">
        <title>Giant virus diversity and host interactions through global metagenomics.</title>
        <authorList>
            <person name="Schulz F."/>
            <person name="Roux S."/>
            <person name="Paez-Espino D."/>
            <person name="Jungbluth S."/>
            <person name="Walsh D.A."/>
            <person name="Denef V.J."/>
            <person name="McMahon K.D."/>
            <person name="Konstantinidis K.T."/>
            <person name="Eloe-Fadrosh E.A."/>
            <person name="Kyrpides N.C."/>
            <person name="Woyke T."/>
        </authorList>
    </citation>
    <scope>NUCLEOTIDE SEQUENCE</scope>
    <source>
        <strain evidence="1">GVMAG-M-3300020192-26</strain>
    </source>
</reference>
<organism evidence="1">
    <name type="scientific">viral metagenome</name>
    <dbReference type="NCBI Taxonomy" id="1070528"/>
    <lineage>
        <taxon>unclassified sequences</taxon>
        <taxon>metagenomes</taxon>
        <taxon>organismal metagenomes</taxon>
    </lineage>
</organism>